<dbReference type="Gene3D" id="3.30.565.10">
    <property type="entry name" value="Histidine kinase-like ATPase, C-terminal domain"/>
    <property type="match status" value="1"/>
</dbReference>
<evidence type="ECO:0000256" key="4">
    <source>
        <dbReference type="ARBA" id="ARBA00022679"/>
    </source>
</evidence>
<reference evidence="9 12" key="2">
    <citation type="submission" date="2020-08" db="EMBL/GenBank/DDBJ databases">
        <title>Genome public.</title>
        <authorList>
            <person name="Liu C."/>
            <person name="Sun Q."/>
        </authorList>
    </citation>
    <scope>NUCLEOTIDE SEQUENCE [LARGE SCALE GENOMIC DNA]</scope>
    <source>
        <strain evidence="9 12">426_9</strain>
    </source>
</reference>
<evidence type="ECO:0000313" key="12">
    <source>
        <dbReference type="Proteomes" id="UP000629596"/>
    </source>
</evidence>
<feature type="domain" description="Histidine kinase" evidence="8">
    <location>
        <begin position="259"/>
        <end position="477"/>
    </location>
</feature>
<dbReference type="PANTHER" id="PTHR45453:SF1">
    <property type="entry name" value="PHOSPHATE REGULON SENSOR PROTEIN PHOR"/>
    <property type="match status" value="1"/>
</dbReference>
<dbReference type="AlphaFoldDB" id="A0A3D8HIK5"/>
<evidence type="ECO:0000256" key="2">
    <source>
        <dbReference type="ARBA" id="ARBA00012438"/>
    </source>
</evidence>
<dbReference type="PRINTS" id="PR00344">
    <property type="entry name" value="BCTRLSENSOR"/>
</dbReference>
<keyword evidence="7" id="KW-0812">Transmembrane</keyword>
<keyword evidence="12" id="KW-1185">Reference proteome</keyword>
<accession>A0A3D8HIK5</accession>
<keyword evidence="3" id="KW-0597">Phosphoprotein</keyword>
<dbReference type="GO" id="GO:0000155">
    <property type="term" value="F:phosphorelay sensor kinase activity"/>
    <property type="evidence" value="ECO:0007669"/>
    <property type="project" value="InterPro"/>
</dbReference>
<protein>
    <recommendedName>
        <fullName evidence="2">histidine kinase</fullName>
        <ecNumber evidence="2">2.7.13.3</ecNumber>
    </recommendedName>
</protein>
<dbReference type="EMBL" id="QREV01000005">
    <property type="protein sequence ID" value="RDU50500.1"/>
    <property type="molecule type" value="Genomic_DNA"/>
</dbReference>
<comment type="caution">
    <text evidence="10">The sequence shown here is derived from an EMBL/GenBank/DDBJ whole genome shotgun (WGS) entry which is preliminary data.</text>
</comment>
<keyword evidence="7" id="KW-1133">Transmembrane helix</keyword>
<dbReference type="InterPro" id="IPR005467">
    <property type="entry name" value="His_kinase_dom"/>
</dbReference>
<keyword evidence="6" id="KW-0902">Two-component regulatory system</keyword>
<dbReference type="Proteomes" id="UP000256321">
    <property type="component" value="Unassembled WGS sequence"/>
</dbReference>
<dbReference type="SUPFAM" id="SSF55874">
    <property type="entry name" value="ATPase domain of HSP90 chaperone/DNA topoisomerase II/histidine kinase"/>
    <property type="match status" value="1"/>
</dbReference>
<comment type="catalytic activity">
    <reaction evidence="1">
        <text>ATP + protein L-histidine = ADP + protein N-phospho-L-histidine.</text>
        <dbReference type="EC" id="2.7.13.3"/>
    </reaction>
</comment>
<evidence type="ECO:0000256" key="1">
    <source>
        <dbReference type="ARBA" id="ARBA00000085"/>
    </source>
</evidence>
<dbReference type="CDD" id="cd00075">
    <property type="entry name" value="HATPase"/>
    <property type="match status" value="1"/>
</dbReference>
<evidence type="ECO:0000313" key="10">
    <source>
        <dbReference type="EMBL" id="RDU50500.1"/>
    </source>
</evidence>
<evidence type="ECO:0000259" key="8">
    <source>
        <dbReference type="PROSITE" id="PS50109"/>
    </source>
</evidence>
<dbReference type="RefSeq" id="WP_115498288.1">
    <property type="nucleotide sequence ID" value="NZ_JACRTI010000005.1"/>
</dbReference>
<reference evidence="10 11" key="1">
    <citation type="submission" date="2018-07" db="EMBL/GenBank/DDBJ databases">
        <title>Parabacteroides acidifaciens nov. sp., isolated from human feces.</title>
        <authorList>
            <person name="Wang Y.J."/>
        </authorList>
    </citation>
    <scope>NUCLEOTIDE SEQUENCE [LARGE SCALE GENOMIC DNA]</scope>
    <source>
        <strain evidence="10 11">426-9</strain>
    </source>
</reference>
<evidence type="ECO:0000256" key="7">
    <source>
        <dbReference type="SAM" id="Phobius"/>
    </source>
</evidence>
<dbReference type="GO" id="GO:0005886">
    <property type="term" value="C:plasma membrane"/>
    <property type="evidence" value="ECO:0007669"/>
    <property type="project" value="TreeGrafter"/>
</dbReference>
<evidence type="ECO:0000256" key="5">
    <source>
        <dbReference type="ARBA" id="ARBA00022777"/>
    </source>
</evidence>
<evidence type="ECO:0000313" key="9">
    <source>
        <dbReference type="EMBL" id="MBC8600772.1"/>
    </source>
</evidence>
<evidence type="ECO:0000256" key="6">
    <source>
        <dbReference type="ARBA" id="ARBA00023012"/>
    </source>
</evidence>
<dbReference type="Pfam" id="PF02518">
    <property type="entry name" value="HATPase_c"/>
    <property type="match status" value="1"/>
</dbReference>
<dbReference type="GO" id="GO:0016036">
    <property type="term" value="P:cellular response to phosphate starvation"/>
    <property type="evidence" value="ECO:0007669"/>
    <property type="project" value="TreeGrafter"/>
</dbReference>
<dbReference type="InterPro" id="IPR003594">
    <property type="entry name" value="HATPase_dom"/>
</dbReference>
<name>A0A3D8HIK5_9BACT</name>
<evidence type="ECO:0000313" key="11">
    <source>
        <dbReference type="Proteomes" id="UP000256321"/>
    </source>
</evidence>
<feature type="transmembrane region" description="Helical" evidence="7">
    <location>
        <begin position="7"/>
        <end position="28"/>
    </location>
</feature>
<proteinExistence type="predicted"/>
<dbReference type="EC" id="2.7.13.3" evidence="2"/>
<sequence length="477" mass="53827">MEKRIKLIYILSLLSALVAIGVQGYWLYNQYYYEAERYADEVAADVLRVGDEEFAGRKKVALGDDTSFILGRNSQTKSKQDTVSRNVLTQLSLNFDRKGMPDTANEDQVNITKLRISFDPYLPEDSIIHGVERSVVNHHIPFRTERLDSLLRERLPQYDFRVSFLPEGDTLSRFASWEILPGHLFPPCLGVKYRYAPLERKGVMIEVGFTANSLLKKMAWQLVFSLFLIVLLLGCLVFLIKTILTQKKLGELRESFVHTMIHELRRPVQTIKMCIAFLNDKQMRTDEAASDEAVQDAMFELDNLSAYLGKLKNMVSADGSATLLHPVAFNLQELVEKVIRLIHIPSGKQVTFSTAFPPELPPVTADPVHIANILSNLIENAIKYSGPEVNIRVVIIRNEQSVVLTVADNGVGIAPDEQRKVFDKFYRSARLPDKQIPGLGLGLSYVRQVVEAHHGHVSLRSEVGKGTEVTVEIPNIR</sequence>
<dbReference type="Proteomes" id="UP000629596">
    <property type="component" value="Unassembled WGS sequence"/>
</dbReference>
<dbReference type="SMART" id="SM00387">
    <property type="entry name" value="HATPase_c"/>
    <property type="match status" value="1"/>
</dbReference>
<gene>
    <name evidence="10" type="ORF">DWU89_03490</name>
    <name evidence="9" type="ORF">H8784_03445</name>
</gene>
<dbReference type="Gene3D" id="1.10.287.130">
    <property type="match status" value="1"/>
</dbReference>
<feature type="transmembrane region" description="Helical" evidence="7">
    <location>
        <begin position="218"/>
        <end position="240"/>
    </location>
</feature>
<evidence type="ECO:0000256" key="3">
    <source>
        <dbReference type="ARBA" id="ARBA00022553"/>
    </source>
</evidence>
<dbReference type="PANTHER" id="PTHR45453">
    <property type="entry name" value="PHOSPHATE REGULON SENSOR PROTEIN PHOR"/>
    <property type="match status" value="1"/>
</dbReference>
<dbReference type="FunFam" id="3.30.565.10:FF:000006">
    <property type="entry name" value="Sensor histidine kinase WalK"/>
    <property type="match status" value="1"/>
</dbReference>
<dbReference type="InterPro" id="IPR036890">
    <property type="entry name" value="HATPase_C_sf"/>
</dbReference>
<dbReference type="GO" id="GO:0004721">
    <property type="term" value="F:phosphoprotein phosphatase activity"/>
    <property type="evidence" value="ECO:0007669"/>
    <property type="project" value="TreeGrafter"/>
</dbReference>
<keyword evidence="5 10" id="KW-0418">Kinase</keyword>
<keyword evidence="4" id="KW-0808">Transferase</keyword>
<dbReference type="PROSITE" id="PS50109">
    <property type="entry name" value="HIS_KIN"/>
    <property type="match status" value="1"/>
</dbReference>
<dbReference type="InterPro" id="IPR036097">
    <property type="entry name" value="HisK_dim/P_sf"/>
</dbReference>
<dbReference type="InterPro" id="IPR050351">
    <property type="entry name" value="BphY/WalK/GraS-like"/>
</dbReference>
<dbReference type="SUPFAM" id="SSF47384">
    <property type="entry name" value="Homodimeric domain of signal transducing histidine kinase"/>
    <property type="match status" value="1"/>
</dbReference>
<dbReference type="EMBL" id="JACRTI010000005">
    <property type="protein sequence ID" value="MBC8600772.1"/>
    <property type="molecule type" value="Genomic_DNA"/>
</dbReference>
<organism evidence="10 11">
    <name type="scientific">Parabacteroides acidifaciens</name>
    <dbReference type="NCBI Taxonomy" id="2290935"/>
    <lineage>
        <taxon>Bacteria</taxon>
        <taxon>Pseudomonadati</taxon>
        <taxon>Bacteroidota</taxon>
        <taxon>Bacteroidia</taxon>
        <taxon>Bacteroidales</taxon>
        <taxon>Tannerellaceae</taxon>
        <taxon>Parabacteroides</taxon>
    </lineage>
</organism>
<dbReference type="InterPro" id="IPR004358">
    <property type="entry name" value="Sig_transdc_His_kin-like_C"/>
</dbReference>
<keyword evidence="7" id="KW-0472">Membrane</keyword>